<proteinExistence type="predicted"/>
<evidence type="ECO:0000313" key="1">
    <source>
        <dbReference type="EMBL" id="NDL60705.1"/>
    </source>
</evidence>
<evidence type="ECO:0000313" key="2">
    <source>
        <dbReference type="Proteomes" id="UP000460435"/>
    </source>
</evidence>
<dbReference type="AlphaFoldDB" id="A0A7K3MBK4"/>
<accession>A0A7K3MBK4</accession>
<reference evidence="1 2" key="1">
    <citation type="submission" date="2019-11" db="EMBL/GenBank/DDBJ databases">
        <authorList>
            <person name="Li X.-J."/>
            <person name="Feng X.-M."/>
        </authorList>
    </citation>
    <scope>NUCLEOTIDE SEQUENCE [LARGE SCALE GENOMIC DNA]</scope>
    <source>
        <strain evidence="1 2">XMNu-373</strain>
    </source>
</reference>
<dbReference type="EMBL" id="WLZY01000014">
    <property type="protein sequence ID" value="NDL60705.1"/>
    <property type="molecule type" value="Genomic_DNA"/>
</dbReference>
<protein>
    <submittedName>
        <fullName evidence="1">Uncharacterized protein</fullName>
    </submittedName>
</protein>
<comment type="caution">
    <text evidence="1">The sequence shown here is derived from an EMBL/GenBank/DDBJ whole genome shotgun (WGS) entry which is preliminary data.</text>
</comment>
<organism evidence="1 2">
    <name type="scientific">Phytoactinopolyspora mesophila</name>
    <dbReference type="NCBI Taxonomy" id="2650750"/>
    <lineage>
        <taxon>Bacteria</taxon>
        <taxon>Bacillati</taxon>
        <taxon>Actinomycetota</taxon>
        <taxon>Actinomycetes</taxon>
        <taxon>Jiangellales</taxon>
        <taxon>Jiangellaceae</taxon>
        <taxon>Phytoactinopolyspora</taxon>
    </lineage>
</organism>
<sequence length="124" mass="13649">MCRLSVRWPWASQPRIDVHARLLSQAARLARHALASAVGVQPARVTVHLHPVLPHQVQEHLTRAFRLRQASATCTRRAAAEYRAAAQRLADYGLSLRDIGTVLGISHQRVHQLITGSANGGDAR</sequence>
<gene>
    <name evidence="1" type="ORF">F7O44_26875</name>
</gene>
<keyword evidence="2" id="KW-1185">Reference proteome</keyword>
<dbReference type="Proteomes" id="UP000460435">
    <property type="component" value="Unassembled WGS sequence"/>
</dbReference>
<name>A0A7K3MBK4_9ACTN</name>